<feature type="domain" description="FMN hydroxy acid dehydrogenase" evidence="4">
    <location>
        <begin position="1"/>
        <end position="88"/>
    </location>
</feature>
<dbReference type="PANTHER" id="PTHR10578:SF146">
    <property type="entry name" value="OXIDASE, PUTATIVE-RELATED"/>
    <property type="match status" value="1"/>
</dbReference>
<dbReference type="PANTHER" id="PTHR10578">
    <property type="entry name" value="S -2-HYDROXY-ACID OXIDASE-RELATED"/>
    <property type="match status" value="1"/>
</dbReference>
<evidence type="ECO:0000256" key="3">
    <source>
        <dbReference type="ARBA" id="ARBA00024042"/>
    </source>
</evidence>
<organism evidence="5 6">
    <name type="scientific">Desmophyllum pertusum</name>
    <dbReference type="NCBI Taxonomy" id="174260"/>
    <lineage>
        <taxon>Eukaryota</taxon>
        <taxon>Metazoa</taxon>
        <taxon>Cnidaria</taxon>
        <taxon>Anthozoa</taxon>
        <taxon>Hexacorallia</taxon>
        <taxon>Scleractinia</taxon>
        <taxon>Caryophylliina</taxon>
        <taxon>Caryophylliidae</taxon>
        <taxon>Desmophyllum</taxon>
    </lineage>
</organism>
<dbReference type="InterPro" id="IPR000262">
    <property type="entry name" value="FMN-dep_DH"/>
</dbReference>
<dbReference type="InterPro" id="IPR037396">
    <property type="entry name" value="FMN_HAD"/>
</dbReference>
<keyword evidence="6" id="KW-1185">Reference proteome</keyword>
<dbReference type="SUPFAM" id="SSF51395">
    <property type="entry name" value="FMN-linked oxidoreductases"/>
    <property type="match status" value="1"/>
</dbReference>
<keyword evidence="2" id="KW-0560">Oxidoreductase</keyword>
<dbReference type="OrthoDB" id="25826at2759"/>
<dbReference type="Proteomes" id="UP001163046">
    <property type="component" value="Unassembled WGS sequence"/>
</dbReference>
<name>A0A9X0CDH8_9CNID</name>
<comment type="caution">
    <text evidence="5">The sequence shown here is derived from an EMBL/GenBank/DDBJ whole genome shotgun (WGS) entry which is preliminary data.</text>
</comment>
<evidence type="ECO:0000259" key="4">
    <source>
        <dbReference type="PROSITE" id="PS51349"/>
    </source>
</evidence>
<protein>
    <submittedName>
        <fullName evidence="5">Hydroxyacid oxidase 1</fullName>
    </submittedName>
</protein>
<feature type="domain" description="FMN hydroxy acid dehydrogenase" evidence="4">
    <location>
        <begin position="90"/>
        <end position="185"/>
    </location>
</feature>
<evidence type="ECO:0000313" key="6">
    <source>
        <dbReference type="Proteomes" id="UP001163046"/>
    </source>
</evidence>
<dbReference type="InterPro" id="IPR013785">
    <property type="entry name" value="Aldolase_TIM"/>
</dbReference>
<dbReference type="PROSITE" id="PS51349">
    <property type="entry name" value="FMN_HYDROXY_ACID_DH_2"/>
    <property type="match status" value="2"/>
</dbReference>
<dbReference type="Gene3D" id="3.20.20.70">
    <property type="entry name" value="Aldolase class I"/>
    <property type="match status" value="2"/>
</dbReference>
<dbReference type="GO" id="GO:0010181">
    <property type="term" value="F:FMN binding"/>
    <property type="evidence" value="ECO:0007669"/>
    <property type="project" value="InterPro"/>
</dbReference>
<sequence length="188" mass="20355">MPICVSPICFQAMAHPDGELAIVRAVASVDTAVGVSIYSTYSLEDVARESPNTVKFMQIQFYKDRQLMVDLLKRAEKAGYNAVILTVDIPIEVLPEIVEAVRGTGVEVYMDSGVRLGTDVLKALALGARAVFVGRPVIWGLAYKGEQGVTKVLEMLRHELKVAMALAGCASLKDITPSLVMRHAASHL</sequence>
<dbReference type="InterPro" id="IPR012133">
    <property type="entry name" value="Alpha-hydoxy_acid_DH_FMN"/>
</dbReference>
<evidence type="ECO:0000256" key="1">
    <source>
        <dbReference type="ARBA" id="ARBA00001917"/>
    </source>
</evidence>
<comment type="cofactor">
    <cofactor evidence="1">
        <name>FMN</name>
        <dbReference type="ChEBI" id="CHEBI:58210"/>
    </cofactor>
</comment>
<dbReference type="AlphaFoldDB" id="A0A9X0CDH8"/>
<dbReference type="CDD" id="cd02809">
    <property type="entry name" value="alpha_hydroxyacid_oxid_FMN"/>
    <property type="match status" value="1"/>
</dbReference>
<accession>A0A9X0CDH8</accession>
<proteinExistence type="inferred from homology"/>
<dbReference type="EMBL" id="MU827873">
    <property type="protein sequence ID" value="KAJ7315661.1"/>
    <property type="molecule type" value="Genomic_DNA"/>
</dbReference>
<evidence type="ECO:0000256" key="2">
    <source>
        <dbReference type="ARBA" id="ARBA00023002"/>
    </source>
</evidence>
<dbReference type="GO" id="GO:0016491">
    <property type="term" value="F:oxidoreductase activity"/>
    <property type="evidence" value="ECO:0007669"/>
    <property type="project" value="UniProtKB-KW"/>
</dbReference>
<gene>
    <name evidence="5" type="primary">HAO1_10</name>
    <name evidence="5" type="ORF">OS493_038416</name>
</gene>
<evidence type="ECO:0000313" key="5">
    <source>
        <dbReference type="EMBL" id="KAJ7315661.1"/>
    </source>
</evidence>
<comment type="similarity">
    <text evidence="3">Belongs to the FMN-dependent alpha-hydroxy acid dehydrogenase family.</text>
</comment>
<reference evidence="5" key="1">
    <citation type="submission" date="2023-01" db="EMBL/GenBank/DDBJ databases">
        <title>Genome assembly of the deep-sea coral Lophelia pertusa.</title>
        <authorList>
            <person name="Herrera S."/>
            <person name="Cordes E."/>
        </authorList>
    </citation>
    <scope>NUCLEOTIDE SEQUENCE</scope>
    <source>
        <strain evidence="5">USNM1676648</strain>
        <tissue evidence="5">Polyp</tissue>
    </source>
</reference>
<dbReference type="Pfam" id="PF01070">
    <property type="entry name" value="FMN_dh"/>
    <property type="match status" value="1"/>
</dbReference>